<evidence type="ECO:0000256" key="1">
    <source>
        <dbReference type="ARBA" id="ARBA00023015"/>
    </source>
</evidence>
<keyword evidence="7" id="KW-1185">Reference proteome</keyword>
<evidence type="ECO:0000256" key="4">
    <source>
        <dbReference type="SAM" id="MobiDB-lite"/>
    </source>
</evidence>
<dbReference type="InterPro" id="IPR008920">
    <property type="entry name" value="TF_FadR/GntR_C"/>
</dbReference>
<dbReference type="GO" id="GO:0003700">
    <property type="term" value="F:DNA-binding transcription factor activity"/>
    <property type="evidence" value="ECO:0007669"/>
    <property type="project" value="InterPro"/>
</dbReference>
<dbReference type="SUPFAM" id="SSF48008">
    <property type="entry name" value="GntR ligand-binding domain-like"/>
    <property type="match status" value="1"/>
</dbReference>
<dbReference type="PANTHER" id="PTHR43537">
    <property type="entry name" value="TRANSCRIPTIONAL REGULATOR, GNTR FAMILY"/>
    <property type="match status" value="1"/>
</dbReference>
<sequence>MAESSRSDPEAQPADDGGSLTDRAYRQLEELIVTLRLAPGEVLSEAALSKQLGIGRTPIREALQRLAREGLVVILPRRGILVAEINVRSQLELLKVRRELERLMSQLCARRATPAERHAFAELAADMERAASDDDDVAFMRQDRQLNAMISQCCRNEYALKALGLTHGLSRRFWYQHYRQVLDLPLCARLHAAQARAIAEGEPQAAAAASDRLIDYIETFTRATLDADSPAVARA</sequence>
<evidence type="ECO:0000313" key="6">
    <source>
        <dbReference type="EMBL" id="SMF53724.1"/>
    </source>
</evidence>
<dbReference type="InterPro" id="IPR036390">
    <property type="entry name" value="WH_DNA-bd_sf"/>
</dbReference>
<dbReference type="PROSITE" id="PS50949">
    <property type="entry name" value="HTH_GNTR"/>
    <property type="match status" value="1"/>
</dbReference>
<evidence type="ECO:0000256" key="3">
    <source>
        <dbReference type="ARBA" id="ARBA00023163"/>
    </source>
</evidence>
<feature type="region of interest" description="Disordered" evidence="4">
    <location>
        <begin position="1"/>
        <end position="20"/>
    </location>
</feature>
<dbReference type="InterPro" id="IPR011711">
    <property type="entry name" value="GntR_C"/>
</dbReference>
<dbReference type="Pfam" id="PF07729">
    <property type="entry name" value="FCD"/>
    <property type="match status" value="1"/>
</dbReference>
<dbReference type="RefSeq" id="WP_085124624.1">
    <property type="nucleotide sequence ID" value="NZ_FWZX01000019.1"/>
</dbReference>
<dbReference type="Gene3D" id="1.20.120.530">
    <property type="entry name" value="GntR ligand-binding domain-like"/>
    <property type="match status" value="1"/>
</dbReference>
<keyword evidence="3" id="KW-0804">Transcription</keyword>
<dbReference type="SMART" id="SM00895">
    <property type="entry name" value="FCD"/>
    <property type="match status" value="1"/>
</dbReference>
<gene>
    <name evidence="6" type="ORF">SAMN05428998_11954</name>
</gene>
<dbReference type="CDD" id="cd07377">
    <property type="entry name" value="WHTH_GntR"/>
    <property type="match status" value="1"/>
</dbReference>
<dbReference type="STRING" id="560819.SAMN05428998_11954"/>
<organism evidence="6 7">
    <name type="scientific">Tistlia consotensis USBA 355</name>
    <dbReference type="NCBI Taxonomy" id="560819"/>
    <lineage>
        <taxon>Bacteria</taxon>
        <taxon>Pseudomonadati</taxon>
        <taxon>Pseudomonadota</taxon>
        <taxon>Alphaproteobacteria</taxon>
        <taxon>Rhodospirillales</taxon>
        <taxon>Rhodovibrionaceae</taxon>
        <taxon>Tistlia</taxon>
    </lineage>
</organism>
<dbReference type="GO" id="GO:0003677">
    <property type="term" value="F:DNA binding"/>
    <property type="evidence" value="ECO:0007669"/>
    <property type="project" value="UniProtKB-KW"/>
</dbReference>
<dbReference type="SMART" id="SM00345">
    <property type="entry name" value="HTH_GNTR"/>
    <property type="match status" value="1"/>
</dbReference>
<dbReference type="Proteomes" id="UP000192917">
    <property type="component" value="Unassembled WGS sequence"/>
</dbReference>
<dbReference type="Pfam" id="PF00392">
    <property type="entry name" value="GntR"/>
    <property type="match status" value="1"/>
</dbReference>
<evidence type="ECO:0000256" key="2">
    <source>
        <dbReference type="ARBA" id="ARBA00023125"/>
    </source>
</evidence>
<keyword evidence="1" id="KW-0805">Transcription regulation</keyword>
<dbReference type="Gene3D" id="1.10.10.10">
    <property type="entry name" value="Winged helix-like DNA-binding domain superfamily/Winged helix DNA-binding domain"/>
    <property type="match status" value="1"/>
</dbReference>
<dbReference type="EMBL" id="FWZX01000019">
    <property type="protein sequence ID" value="SMF53724.1"/>
    <property type="molecule type" value="Genomic_DNA"/>
</dbReference>
<proteinExistence type="predicted"/>
<dbReference type="AlphaFoldDB" id="A0A1Y6C9Z4"/>
<name>A0A1Y6C9Z4_9PROT</name>
<dbReference type="PANTHER" id="PTHR43537:SF45">
    <property type="entry name" value="GNTR FAMILY REGULATORY PROTEIN"/>
    <property type="match status" value="1"/>
</dbReference>
<accession>A0A1Y6C9Z4</accession>
<dbReference type="SUPFAM" id="SSF46785">
    <property type="entry name" value="Winged helix' DNA-binding domain"/>
    <property type="match status" value="1"/>
</dbReference>
<feature type="domain" description="HTH gntR-type" evidence="5">
    <location>
        <begin position="18"/>
        <end position="85"/>
    </location>
</feature>
<reference evidence="6 7" key="1">
    <citation type="submission" date="2017-04" db="EMBL/GenBank/DDBJ databases">
        <authorList>
            <person name="Afonso C.L."/>
            <person name="Miller P.J."/>
            <person name="Scott M.A."/>
            <person name="Spackman E."/>
            <person name="Goraichik I."/>
            <person name="Dimitrov K.M."/>
            <person name="Suarez D.L."/>
            <person name="Swayne D.E."/>
        </authorList>
    </citation>
    <scope>NUCLEOTIDE SEQUENCE [LARGE SCALE GENOMIC DNA]</scope>
    <source>
        <strain evidence="6 7">USBA 355</strain>
    </source>
</reference>
<evidence type="ECO:0000313" key="7">
    <source>
        <dbReference type="Proteomes" id="UP000192917"/>
    </source>
</evidence>
<dbReference type="InterPro" id="IPR000524">
    <property type="entry name" value="Tscrpt_reg_HTH_GntR"/>
</dbReference>
<dbReference type="PRINTS" id="PR00035">
    <property type="entry name" value="HTHGNTR"/>
</dbReference>
<protein>
    <submittedName>
        <fullName evidence="6">DNA-binding transcriptional regulator, GntR family</fullName>
    </submittedName>
</protein>
<keyword evidence="2 6" id="KW-0238">DNA-binding</keyword>
<dbReference type="InterPro" id="IPR036388">
    <property type="entry name" value="WH-like_DNA-bd_sf"/>
</dbReference>
<evidence type="ECO:0000259" key="5">
    <source>
        <dbReference type="PROSITE" id="PS50949"/>
    </source>
</evidence>